<feature type="domain" description="Topo IA-type catalytic" evidence="12">
    <location>
        <begin position="129"/>
        <end position="554"/>
    </location>
</feature>
<keyword evidence="9 10" id="KW-0413">Isomerase</keyword>
<dbReference type="PANTHER" id="PTHR42785:SF1">
    <property type="entry name" value="DNA TOPOISOMERASE"/>
    <property type="match status" value="1"/>
</dbReference>
<dbReference type="OrthoDB" id="9804262at2"/>
<dbReference type="CDD" id="cd00186">
    <property type="entry name" value="TOP1Ac"/>
    <property type="match status" value="1"/>
</dbReference>
<dbReference type="InterPro" id="IPR023405">
    <property type="entry name" value="Topo_IA_core_domain"/>
</dbReference>
<dbReference type="GO" id="GO:0006265">
    <property type="term" value="P:DNA topological change"/>
    <property type="evidence" value="ECO:0007669"/>
    <property type="project" value="UniProtKB-UniRule"/>
</dbReference>
<dbReference type="PROSITE" id="PS50880">
    <property type="entry name" value="TOPRIM"/>
    <property type="match status" value="1"/>
</dbReference>
<dbReference type="Pfam" id="PF01131">
    <property type="entry name" value="Topoisom_bac"/>
    <property type="match status" value="1"/>
</dbReference>
<dbReference type="AlphaFoldDB" id="A0A1T4ZR90"/>
<dbReference type="Gene3D" id="1.10.460.10">
    <property type="entry name" value="Topoisomerase I, domain 2"/>
    <property type="match status" value="1"/>
</dbReference>
<dbReference type="InterPro" id="IPR003601">
    <property type="entry name" value="Topo_IA_2"/>
</dbReference>
<dbReference type="SUPFAM" id="SSF56712">
    <property type="entry name" value="Prokaryotic type I DNA topoisomerase"/>
    <property type="match status" value="1"/>
</dbReference>
<dbReference type="HAMAP" id="MF_00952">
    <property type="entry name" value="Topoisom_1_prok"/>
    <property type="match status" value="1"/>
</dbReference>
<keyword evidence="4" id="KW-0863">Zinc-finger</keyword>
<dbReference type="InterPro" id="IPR013824">
    <property type="entry name" value="Topo_IA_cen_sub1"/>
</dbReference>
<evidence type="ECO:0000256" key="4">
    <source>
        <dbReference type="ARBA" id="ARBA00022771"/>
    </source>
</evidence>
<dbReference type="NCBIfam" id="TIGR01051">
    <property type="entry name" value="topA_bact"/>
    <property type="match status" value="1"/>
</dbReference>
<dbReference type="SMART" id="SM00493">
    <property type="entry name" value="TOPRIM"/>
    <property type="match status" value="1"/>
</dbReference>
<dbReference type="InterPro" id="IPR013826">
    <property type="entry name" value="Topo_IA_cen_sub3"/>
</dbReference>
<dbReference type="EC" id="5.6.2.1" evidence="10"/>
<feature type="domain" description="Toprim" evidence="11">
    <location>
        <begin position="3"/>
        <end position="113"/>
    </location>
</feature>
<keyword evidence="5" id="KW-0862">Zinc</keyword>
<sequence length="684" mass="78129">MGKNLVIVESPAKAKTIGKFLGKNYTVKASVGHIRDLPKSKLGVDVENDFEPQYITIRGKGSVVNELKKQAKKSDKVYLATDPDREGEAISWHLAYLLGLNEEEPIRIEFNEITKDAIKKAIKHPRKIDRPLVDAQQARRVVDRLVGYKISPILWAKIRKGLSAGRVQSVATKLICDRENEINAFEPEEYWSIDAITQIDKKNKVDFKFYGDEKGKIELHSKDEVDLILKSIKNKDLVIKAVEKKERKRSAPKPFTTSSLQQEASGKLSFTTKKTMIVAQQLYEGVDIKGKGSLGLITYIRTDSFRISDEAQENAKNYINDKYGKDYFKKYQNNSKSKKKIQDAHECIRPSYVDLAPEDIEDSLSKEQFKLYKLIWERFIATMMADAIYDSQNISASIDKYIFKTSGSKLKFDGFMKVYSFSSQEETILPDMKEESVFPVKKIDPKQHFTQPPARYSEASLVKTLEELGIGRPSTYAPTISTILQRDYVEKKGNSLIPTELGFIVTEIMSENFKEIVDYTFTADMENNLDKIEDGEIEWQNIVKDFYSPLEESIEKAVENIEKVILEEKTDEICDICGSEMVIKFGRFGKFIACKNYPECKGTKPILERIGIKCPECSDGDVIIRKTKKGRIFYGCSSFPKCRFVSWDRPNGEKCPKCDSFLVIAKTKTTEKIKCSNKECDYEK</sequence>
<dbReference type="RefSeq" id="WP_079588262.1">
    <property type="nucleotide sequence ID" value="NZ_DAMCMJ010000006.1"/>
</dbReference>
<comment type="catalytic activity">
    <reaction evidence="1 10">
        <text>ATP-independent breakage of single-stranded DNA, followed by passage and rejoining.</text>
        <dbReference type="EC" id="5.6.2.1"/>
    </reaction>
</comment>
<keyword evidence="7 10" id="KW-0799">Topoisomerase</keyword>
<protein>
    <recommendedName>
        <fullName evidence="10">DNA topoisomerase 1</fullName>
        <ecNumber evidence="10">5.6.2.1</ecNumber>
    </recommendedName>
    <alternativeName>
        <fullName evidence="10">DNA topoisomerase I</fullName>
    </alternativeName>
</protein>
<dbReference type="CDD" id="cd03363">
    <property type="entry name" value="TOPRIM_TopoIA_TopoI"/>
    <property type="match status" value="1"/>
</dbReference>
<dbReference type="GO" id="GO:0003677">
    <property type="term" value="F:DNA binding"/>
    <property type="evidence" value="ECO:0007669"/>
    <property type="project" value="UniProtKB-KW"/>
</dbReference>
<feature type="site" description="Interaction with DNA" evidence="10">
    <location>
        <position position="143"/>
    </location>
</feature>
<feature type="site" description="Interaction with DNA" evidence="10">
    <location>
        <position position="155"/>
    </location>
</feature>
<dbReference type="PRINTS" id="PR00417">
    <property type="entry name" value="PRTPISMRASEI"/>
</dbReference>
<dbReference type="Gene3D" id="3.40.50.140">
    <property type="match status" value="1"/>
</dbReference>
<dbReference type="Gene3D" id="3.30.65.10">
    <property type="entry name" value="Bacterial Topoisomerase I, domain 1"/>
    <property type="match status" value="2"/>
</dbReference>
<comment type="function">
    <text evidence="10">Releases the supercoiling and torsional tension of DNA, which is introduced during the DNA replication and transcription, by transiently cleaving and rejoining one strand of the DNA duplex. Introduces a single-strand break via transesterification at a target site in duplex DNA. The scissile phosphodiester is attacked by the catalytic tyrosine of the enzyme, resulting in the formation of a DNA-(5'-phosphotyrosyl)-enzyme intermediate and the expulsion of a 3'-OH DNA strand. The free DNA strand then undergoes passage around the unbroken strand, thus removing DNA supercoils. Finally, in the religation step, the DNA 3'-OH attacks the covalent intermediate to expel the active-site tyrosine and restore the DNA phosphodiester backbone.</text>
</comment>
<evidence type="ECO:0000313" key="14">
    <source>
        <dbReference type="Proteomes" id="UP000243406"/>
    </source>
</evidence>
<evidence type="ECO:0000256" key="10">
    <source>
        <dbReference type="HAMAP-Rule" id="MF_00952"/>
    </source>
</evidence>
<dbReference type="InterPro" id="IPR034149">
    <property type="entry name" value="TOPRIM_TopoI"/>
</dbReference>
<feature type="site" description="Interaction with DNA" evidence="10">
    <location>
        <position position="33"/>
    </location>
</feature>
<evidence type="ECO:0000256" key="1">
    <source>
        <dbReference type="ARBA" id="ARBA00000213"/>
    </source>
</evidence>
<dbReference type="Proteomes" id="UP000243406">
    <property type="component" value="Unassembled WGS sequence"/>
</dbReference>
<feature type="site" description="Interaction with DNA" evidence="10">
    <location>
        <position position="140"/>
    </location>
</feature>
<evidence type="ECO:0000313" key="13">
    <source>
        <dbReference type="EMBL" id="SKB25262.1"/>
    </source>
</evidence>
<evidence type="ECO:0000256" key="3">
    <source>
        <dbReference type="ARBA" id="ARBA00022723"/>
    </source>
</evidence>
<dbReference type="SUPFAM" id="SSF57783">
    <property type="entry name" value="Zinc beta-ribbon"/>
    <property type="match status" value="1"/>
</dbReference>
<dbReference type="InterPro" id="IPR023406">
    <property type="entry name" value="Topo_IA_AS"/>
</dbReference>
<dbReference type="PROSITE" id="PS52039">
    <property type="entry name" value="TOPO_IA_2"/>
    <property type="match status" value="1"/>
</dbReference>
<keyword evidence="6" id="KW-0460">Magnesium</keyword>
<keyword evidence="8 10" id="KW-0238">DNA-binding</keyword>
<feature type="active site" description="O-(5'-phospho-DNA)-tyrosine intermediate" evidence="10">
    <location>
        <position position="299"/>
    </location>
</feature>
<comment type="similarity">
    <text evidence="2 10">Belongs to the type IA topoisomerase family.</text>
</comment>
<feature type="site" description="Interaction with DNA" evidence="10">
    <location>
        <position position="148"/>
    </location>
</feature>
<dbReference type="InterPro" id="IPR013825">
    <property type="entry name" value="Topo_IA_cen_sub2"/>
</dbReference>
<evidence type="ECO:0000256" key="2">
    <source>
        <dbReference type="ARBA" id="ARBA00009446"/>
    </source>
</evidence>
<dbReference type="PANTHER" id="PTHR42785">
    <property type="entry name" value="DNA TOPOISOMERASE, TYPE IA, CORE"/>
    <property type="match status" value="1"/>
</dbReference>
<feature type="region of interest" description="Interaction with DNA" evidence="10">
    <location>
        <begin position="163"/>
        <end position="168"/>
    </location>
</feature>
<dbReference type="EMBL" id="FUYN01000001">
    <property type="protein sequence ID" value="SKB25262.1"/>
    <property type="molecule type" value="Genomic_DNA"/>
</dbReference>
<dbReference type="GO" id="GO:0003917">
    <property type="term" value="F:DNA topoisomerase type I (single strand cut, ATP-independent) activity"/>
    <property type="evidence" value="ECO:0007669"/>
    <property type="project" value="UniProtKB-UniRule"/>
</dbReference>
<dbReference type="InterPro" id="IPR000380">
    <property type="entry name" value="Topo_IA"/>
</dbReference>
<evidence type="ECO:0000259" key="12">
    <source>
        <dbReference type="PROSITE" id="PS52039"/>
    </source>
</evidence>
<feature type="site" description="Interaction with DNA" evidence="10">
    <location>
        <position position="301"/>
    </location>
</feature>
<evidence type="ECO:0000256" key="8">
    <source>
        <dbReference type="ARBA" id="ARBA00023125"/>
    </source>
</evidence>
<keyword evidence="14" id="KW-1185">Reference proteome</keyword>
<evidence type="ECO:0000259" key="11">
    <source>
        <dbReference type="PROSITE" id="PS50880"/>
    </source>
</evidence>
<keyword evidence="3" id="KW-0479">Metal-binding</keyword>
<proteinExistence type="inferred from homology"/>
<dbReference type="GO" id="GO:0008270">
    <property type="term" value="F:zinc ion binding"/>
    <property type="evidence" value="ECO:0007669"/>
    <property type="project" value="UniProtKB-KW"/>
</dbReference>
<accession>A0A1T4ZR90</accession>
<evidence type="ECO:0000256" key="6">
    <source>
        <dbReference type="ARBA" id="ARBA00022842"/>
    </source>
</evidence>
<evidence type="ECO:0000256" key="9">
    <source>
        <dbReference type="ARBA" id="ARBA00023235"/>
    </source>
</evidence>
<dbReference type="Gene3D" id="2.70.20.10">
    <property type="entry name" value="Topoisomerase I, domain 3"/>
    <property type="match status" value="1"/>
</dbReference>
<comment type="subunit">
    <text evidence="10">Monomer.</text>
</comment>
<dbReference type="Pfam" id="PF01396">
    <property type="entry name" value="Zn_ribbon_Top1"/>
    <property type="match status" value="3"/>
</dbReference>
<dbReference type="Pfam" id="PF01751">
    <property type="entry name" value="Toprim"/>
    <property type="match status" value="1"/>
</dbReference>
<dbReference type="InterPro" id="IPR006171">
    <property type="entry name" value="TOPRIM_dom"/>
</dbReference>
<organism evidence="13 14">
    <name type="scientific">Acetoanaerobium noterae</name>
    <dbReference type="NCBI Taxonomy" id="745369"/>
    <lineage>
        <taxon>Bacteria</taxon>
        <taxon>Bacillati</taxon>
        <taxon>Bacillota</taxon>
        <taxon>Clostridia</taxon>
        <taxon>Peptostreptococcales</taxon>
        <taxon>Filifactoraceae</taxon>
        <taxon>Acetoanaerobium</taxon>
    </lineage>
</organism>
<dbReference type="InterPro" id="IPR005733">
    <property type="entry name" value="TopoI_bac-type"/>
</dbReference>
<name>A0A1T4ZR90_9FIRM</name>
<dbReference type="SMART" id="SM00436">
    <property type="entry name" value="TOP1Bc"/>
    <property type="match status" value="1"/>
</dbReference>
<evidence type="ECO:0000256" key="5">
    <source>
        <dbReference type="ARBA" id="ARBA00022833"/>
    </source>
</evidence>
<feature type="site" description="Interaction with DNA" evidence="10">
    <location>
        <position position="139"/>
    </location>
</feature>
<dbReference type="InterPro" id="IPR013497">
    <property type="entry name" value="Topo_IA_cen"/>
</dbReference>
<dbReference type="InterPro" id="IPR013498">
    <property type="entry name" value="Topo_IA_Znf"/>
</dbReference>
<dbReference type="GO" id="GO:0005694">
    <property type="term" value="C:chromosome"/>
    <property type="evidence" value="ECO:0007669"/>
    <property type="project" value="InterPro"/>
</dbReference>
<dbReference type="Gene3D" id="1.10.290.10">
    <property type="entry name" value="Topoisomerase I, domain 4"/>
    <property type="match status" value="1"/>
</dbReference>
<reference evidence="14" key="1">
    <citation type="submission" date="2017-02" db="EMBL/GenBank/DDBJ databases">
        <authorList>
            <person name="Varghese N."/>
            <person name="Submissions S."/>
        </authorList>
    </citation>
    <scope>NUCLEOTIDE SEQUENCE [LARGE SCALE GENOMIC DNA]</scope>
    <source>
        <strain evidence="14">ATCC 35199</strain>
    </source>
</reference>
<dbReference type="PROSITE" id="PS00396">
    <property type="entry name" value="TOPO_IA_1"/>
    <property type="match status" value="1"/>
</dbReference>
<evidence type="ECO:0000256" key="7">
    <source>
        <dbReference type="ARBA" id="ARBA00023029"/>
    </source>
</evidence>
<dbReference type="SMART" id="SM00437">
    <property type="entry name" value="TOP1Ac"/>
    <property type="match status" value="1"/>
</dbReference>
<gene>
    <name evidence="10" type="primary">topA</name>
    <name evidence="13" type="ORF">SAMN02745120_0273</name>
</gene>
<feature type="site" description="Interaction with DNA" evidence="10">
    <location>
        <position position="486"/>
    </location>
</feature>
<dbReference type="InterPro" id="IPR028612">
    <property type="entry name" value="Topoisom_1_IA"/>
</dbReference>
<dbReference type="InterPro" id="IPR003602">
    <property type="entry name" value="Topo_IA_DNA-bd_dom"/>
</dbReference>